<protein>
    <submittedName>
        <fullName evidence="1">Uncharacterized protein</fullName>
    </submittedName>
</protein>
<dbReference type="EMBL" id="RSAS01000230">
    <property type="protein sequence ID" value="RRR74904.1"/>
    <property type="molecule type" value="Genomic_DNA"/>
</dbReference>
<sequence length="68" mass="8117">MPKPVSATTPELCCATCTYWTLRYRRPWCPILKERLEGDLQTQTCDSWQLERVETHARELYERLTRVS</sequence>
<evidence type="ECO:0000313" key="2">
    <source>
        <dbReference type="Proteomes" id="UP000280307"/>
    </source>
</evidence>
<evidence type="ECO:0000313" key="1">
    <source>
        <dbReference type="EMBL" id="RRR74904.1"/>
    </source>
</evidence>
<dbReference type="Proteomes" id="UP000280307">
    <property type="component" value="Unassembled WGS sequence"/>
</dbReference>
<name>A0A426U4Q7_9CHLR</name>
<dbReference type="AlphaFoldDB" id="A0A426U4Q7"/>
<organism evidence="1 2">
    <name type="scientific">Candidatus Viridilinea halotolerans</name>
    <dbReference type="NCBI Taxonomy" id="2491704"/>
    <lineage>
        <taxon>Bacteria</taxon>
        <taxon>Bacillati</taxon>
        <taxon>Chloroflexota</taxon>
        <taxon>Chloroflexia</taxon>
        <taxon>Chloroflexales</taxon>
        <taxon>Chloroflexineae</taxon>
        <taxon>Oscillochloridaceae</taxon>
        <taxon>Candidatus Viridilinea</taxon>
    </lineage>
</organism>
<accession>A0A426U4Q7</accession>
<gene>
    <name evidence="1" type="ORF">EI684_06020</name>
</gene>
<comment type="caution">
    <text evidence="1">The sequence shown here is derived from an EMBL/GenBank/DDBJ whole genome shotgun (WGS) entry which is preliminary data.</text>
</comment>
<reference evidence="1 2" key="1">
    <citation type="submission" date="2018-12" db="EMBL/GenBank/DDBJ databases">
        <title>Genome Sequence of Candidatus Viridilinea halotolerans isolated from saline sulfide-rich spring.</title>
        <authorList>
            <person name="Grouzdev D.S."/>
            <person name="Burganskaya E.I."/>
            <person name="Krutkina M.S."/>
            <person name="Sukhacheva M.V."/>
            <person name="Gorlenko V.M."/>
        </authorList>
    </citation>
    <scope>NUCLEOTIDE SEQUENCE [LARGE SCALE GENOMIC DNA]</scope>
    <source>
        <strain evidence="1">Chok-6</strain>
    </source>
</reference>
<proteinExistence type="predicted"/>